<keyword evidence="2" id="KW-0175">Coiled coil</keyword>
<accession>G0W4X0</accession>
<dbReference type="InterPro" id="IPR046757">
    <property type="entry name" value="YL1_N"/>
</dbReference>
<dbReference type="Pfam" id="PF08265">
    <property type="entry name" value="YL1_C"/>
    <property type="match status" value="1"/>
</dbReference>
<feature type="compositionally biased region" description="Acidic residues" evidence="3">
    <location>
        <begin position="49"/>
        <end position="63"/>
    </location>
</feature>
<dbReference type="PANTHER" id="PTHR13275">
    <property type="entry name" value="YL-1 PROTEIN TRANSCRIPTION FACTOR-LIKE 1"/>
    <property type="match status" value="1"/>
</dbReference>
<evidence type="ECO:0000256" key="1">
    <source>
        <dbReference type="ARBA" id="ARBA00006832"/>
    </source>
</evidence>
<dbReference type="GeneID" id="11493898"/>
<organism evidence="5 6">
    <name type="scientific">Naumovozyma dairenensis (strain ATCC 10597 / BCRC 20456 / CBS 421 / NBRC 0211 / NRRL Y-12639)</name>
    <name type="common">Saccharomyces dairenensis</name>
    <dbReference type="NCBI Taxonomy" id="1071378"/>
    <lineage>
        <taxon>Eukaryota</taxon>
        <taxon>Fungi</taxon>
        <taxon>Dikarya</taxon>
        <taxon>Ascomycota</taxon>
        <taxon>Saccharomycotina</taxon>
        <taxon>Saccharomycetes</taxon>
        <taxon>Saccharomycetales</taxon>
        <taxon>Saccharomycetaceae</taxon>
        <taxon>Naumovozyma</taxon>
    </lineage>
</organism>
<proteinExistence type="inferred from homology"/>
<feature type="compositionally biased region" description="Polar residues" evidence="3">
    <location>
        <begin position="377"/>
        <end position="387"/>
    </location>
</feature>
<feature type="region of interest" description="Disordered" evidence="3">
    <location>
        <begin position="310"/>
        <end position="407"/>
    </location>
</feature>
<feature type="compositionally biased region" description="Basic and acidic residues" evidence="3">
    <location>
        <begin position="124"/>
        <end position="134"/>
    </location>
</feature>
<protein>
    <recommendedName>
        <fullName evidence="4">Vps72/YL1 C-terminal domain-containing protein</fullName>
    </recommendedName>
</protein>
<evidence type="ECO:0000256" key="3">
    <source>
        <dbReference type="SAM" id="MobiDB-lite"/>
    </source>
</evidence>
<feature type="compositionally biased region" description="Basic and acidic residues" evidence="3">
    <location>
        <begin position="82"/>
        <end position="97"/>
    </location>
</feature>
<feature type="domain" description="Vps72/YL1 C-terminal" evidence="4">
    <location>
        <begin position="698"/>
        <end position="727"/>
    </location>
</feature>
<dbReference type="InterPro" id="IPR013272">
    <property type="entry name" value="Vps72/YL1_C"/>
</dbReference>
<feature type="compositionally biased region" description="Polar residues" evidence="3">
    <location>
        <begin position="335"/>
        <end position="353"/>
    </location>
</feature>
<dbReference type="Pfam" id="PF05764">
    <property type="entry name" value="YL1"/>
    <property type="match status" value="1"/>
</dbReference>
<gene>
    <name evidence="5" type="primary">NDAI0A07040</name>
    <name evidence="5" type="ordered locus">NDAI_0A07040</name>
</gene>
<feature type="coiled-coil region" evidence="2">
    <location>
        <begin position="200"/>
        <end position="227"/>
    </location>
</feature>
<feature type="region of interest" description="Disordered" evidence="3">
    <location>
        <begin position="450"/>
        <end position="474"/>
    </location>
</feature>
<sequence length="764" mass="87400">MSDHEDDINQEFLITTRKRRSNAGNKLKSLLEQELQDLQIKTQQFDEDEIDLLFQEDADDEDFEARLQQEEEDTEQSEEGEHEGQKKSSKQSEKSTDYEEDEDLMLSESEDEEIEGSNNEDNEAGEKELQLQERLRKKKRISKQRAPPVIVRKRQIKPVSGEDEVLTIKKKRPSYDYINAETLLHTDRRTSKRSSVVANKLQVYAKLSKAEERRKEIQERIKKHKEAQKHHILTQEDRMRIALETEKSNILSLDKYKQQEITKKQSRLAMQQRQKMKFTPEDVILRTVSTSWIVTPNMEIDDKQYWDDQLQRRDKKKKKYPRRQTKKRIQKIEEQNLTPTTSETTAHSSNNGITEIKNEDASENAEGSVFIEEAKENQTSLGNGDSSPKNEEMMTEQFSGPDSNNKEKSIESIAAPVHNKNNPIPDREVSPDISHEISKDLSLEMAMTKAIRSDSSQDSSSMKEINDDLPNTHVIDENKEDTSALSPHSLRGHDENKPTNVEALKAPSKEHSVVEASDITKQVSFASTPEIAIISRDDPTLLVKSSKETTPIEEVPKELESDDIVVATSETSIEDEIIYEGPNQLVSKEFVTLYKTTTEYTGDLYTTLFGKPVNSSEKSLNVETILKSTLSENDETDGIKPQVFWMNTDLSILDKFPAFGEYDKKISHEITVQTDNSKEIILKTAPPAGIYLPSGMRKKCLITNKDCQYFDPKNGIPYSDLEAYKIIQELQEPETGSYKWFGFKNGGIYLNTKQTPAKGVPEGF</sequence>
<dbReference type="HOGENOM" id="CLU_018782_0_0_1"/>
<feature type="compositionally biased region" description="Acidic residues" evidence="3">
    <location>
        <begin position="98"/>
        <end position="123"/>
    </location>
</feature>
<name>G0W4X0_NAUDC</name>
<evidence type="ECO:0000259" key="4">
    <source>
        <dbReference type="SMART" id="SM00993"/>
    </source>
</evidence>
<dbReference type="GO" id="GO:0005634">
    <property type="term" value="C:nucleus"/>
    <property type="evidence" value="ECO:0007669"/>
    <property type="project" value="TreeGrafter"/>
</dbReference>
<dbReference type="AlphaFoldDB" id="G0W4X0"/>
<evidence type="ECO:0000256" key="2">
    <source>
        <dbReference type="SAM" id="Coils"/>
    </source>
</evidence>
<evidence type="ECO:0000313" key="5">
    <source>
        <dbReference type="EMBL" id="CCD22858.1"/>
    </source>
</evidence>
<dbReference type="eggNOG" id="KOG2897">
    <property type="taxonomic scope" value="Eukaryota"/>
</dbReference>
<feature type="region of interest" description="Disordered" evidence="3">
    <location>
        <begin position="49"/>
        <end position="147"/>
    </location>
</feature>
<keyword evidence="6" id="KW-1185">Reference proteome</keyword>
<feature type="compositionally biased region" description="Basic residues" evidence="3">
    <location>
        <begin position="313"/>
        <end position="329"/>
    </location>
</feature>
<feature type="compositionally biased region" description="Acidic residues" evidence="3">
    <location>
        <begin position="70"/>
        <end position="81"/>
    </location>
</feature>
<comment type="similarity">
    <text evidence="1">Belongs to the VPS72/YL1 family.</text>
</comment>
<dbReference type="RefSeq" id="XP_003668101.1">
    <property type="nucleotide sequence ID" value="XM_003668053.1"/>
</dbReference>
<dbReference type="OMA" id="CQYFDPK"/>
<dbReference type="OrthoDB" id="49520at2759"/>
<dbReference type="Proteomes" id="UP000000689">
    <property type="component" value="Chromosome 1"/>
</dbReference>
<dbReference type="STRING" id="1071378.G0W4X0"/>
<dbReference type="KEGG" id="ndi:NDAI_0A07040"/>
<dbReference type="PANTHER" id="PTHR13275:SF4">
    <property type="entry name" value="VACUOLAR PROTEIN SORTING-ASSOCIATED PROTEIN 72 HOMOLOG"/>
    <property type="match status" value="1"/>
</dbReference>
<reference evidence="5 6" key="1">
    <citation type="journal article" date="2011" name="Proc. Natl. Acad. Sci. U.S.A.">
        <title>Evolutionary erosion of yeast sex chromosomes by mating-type switching accidents.</title>
        <authorList>
            <person name="Gordon J.L."/>
            <person name="Armisen D."/>
            <person name="Proux-Wera E."/>
            <person name="Oheigeartaigh S.S."/>
            <person name="Byrne K.P."/>
            <person name="Wolfe K.H."/>
        </authorList>
    </citation>
    <scope>NUCLEOTIDE SEQUENCE [LARGE SCALE GENOMIC DNA]</scope>
    <source>
        <strain evidence="6">ATCC 10597 / BCRC 20456 / CBS 421 / NBRC 0211 / NRRL Y-12639</strain>
    </source>
</reference>
<dbReference type="SMART" id="SM00993">
    <property type="entry name" value="YL1_C"/>
    <property type="match status" value="1"/>
</dbReference>
<dbReference type="EMBL" id="HE580267">
    <property type="protein sequence ID" value="CCD22858.1"/>
    <property type="molecule type" value="Genomic_DNA"/>
</dbReference>
<evidence type="ECO:0000313" key="6">
    <source>
        <dbReference type="Proteomes" id="UP000000689"/>
    </source>
</evidence>